<dbReference type="EMBL" id="CP025958">
    <property type="protein sequence ID" value="AWM36951.1"/>
    <property type="molecule type" value="Genomic_DNA"/>
</dbReference>
<accession>A0A2Z3GWH4</accession>
<dbReference type="InterPro" id="IPR011600">
    <property type="entry name" value="Pept_C14_caspase"/>
</dbReference>
<dbReference type="SUPFAM" id="SSF51004">
    <property type="entry name" value="C-terminal (heme d1) domain of cytochrome cd1-nitrite reductase"/>
    <property type="match status" value="1"/>
</dbReference>
<gene>
    <name evidence="7" type="ORF">C1280_07915</name>
</gene>
<dbReference type="SUPFAM" id="SSF52129">
    <property type="entry name" value="Caspase-like"/>
    <property type="match status" value="1"/>
</dbReference>
<dbReference type="Proteomes" id="UP000245802">
    <property type="component" value="Chromosome"/>
</dbReference>
<dbReference type="KEGG" id="gog:C1280_07915"/>
<dbReference type="GO" id="GO:0000027">
    <property type="term" value="P:ribosomal large subunit assembly"/>
    <property type="evidence" value="ECO:0007669"/>
    <property type="project" value="TreeGrafter"/>
</dbReference>
<dbReference type="SUPFAM" id="SSF50978">
    <property type="entry name" value="WD40 repeat-like"/>
    <property type="match status" value="1"/>
</dbReference>
<proteinExistence type="predicted"/>
<feature type="region of interest" description="Disordered" evidence="4">
    <location>
        <begin position="1087"/>
        <end position="1107"/>
    </location>
</feature>
<feature type="repeat" description="WD" evidence="3">
    <location>
        <begin position="366"/>
        <end position="398"/>
    </location>
</feature>
<feature type="repeat" description="WD" evidence="3">
    <location>
        <begin position="323"/>
        <end position="355"/>
    </location>
</feature>
<dbReference type="InterPro" id="IPR015943">
    <property type="entry name" value="WD40/YVTN_repeat-like_dom_sf"/>
</dbReference>
<evidence type="ECO:0000313" key="7">
    <source>
        <dbReference type="EMBL" id="AWM36951.1"/>
    </source>
</evidence>
<evidence type="ECO:0000313" key="8">
    <source>
        <dbReference type="Proteomes" id="UP000245802"/>
    </source>
</evidence>
<keyword evidence="1 3" id="KW-0853">WD repeat</keyword>
<feature type="region of interest" description="Disordered" evidence="4">
    <location>
        <begin position="38"/>
        <end position="59"/>
    </location>
</feature>
<dbReference type="CDD" id="cd00200">
    <property type="entry name" value="WD40"/>
    <property type="match status" value="1"/>
</dbReference>
<name>A0A2Z3GWH4_9BACT</name>
<keyword evidence="8" id="KW-1185">Reference proteome</keyword>
<keyword evidence="5" id="KW-0472">Membrane</keyword>
<dbReference type="Gene3D" id="3.40.50.1460">
    <property type="match status" value="1"/>
</dbReference>
<dbReference type="Gene3D" id="2.130.10.10">
    <property type="entry name" value="YVTN repeat-like/Quinoprotein amine dehydrogenase"/>
    <property type="match status" value="4"/>
</dbReference>
<dbReference type="PROSITE" id="PS50082">
    <property type="entry name" value="WD_REPEATS_2"/>
    <property type="match status" value="6"/>
</dbReference>
<feature type="repeat" description="WD" evidence="3">
    <location>
        <begin position="281"/>
        <end position="313"/>
    </location>
</feature>
<feature type="repeat" description="WD" evidence="3">
    <location>
        <begin position="627"/>
        <end position="668"/>
    </location>
</feature>
<dbReference type="PROSITE" id="PS50294">
    <property type="entry name" value="WD_REPEATS_REGION"/>
    <property type="match status" value="5"/>
</dbReference>
<evidence type="ECO:0000256" key="5">
    <source>
        <dbReference type="SAM" id="Phobius"/>
    </source>
</evidence>
<feature type="repeat" description="WD" evidence="3">
    <location>
        <begin position="457"/>
        <end position="499"/>
    </location>
</feature>
<evidence type="ECO:0000259" key="6">
    <source>
        <dbReference type="Pfam" id="PF00656"/>
    </source>
</evidence>
<dbReference type="SMART" id="SM00320">
    <property type="entry name" value="WD40"/>
    <property type="match status" value="7"/>
</dbReference>
<dbReference type="Pfam" id="PF00400">
    <property type="entry name" value="WD40"/>
    <property type="match status" value="6"/>
</dbReference>
<dbReference type="Pfam" id="PF00656">
    <property type="entry name" value="Peptidase_C14"/>
    <property type="match status" value="1"/>
</dbReference>
<dbReference type="InterPro" id="IPR001680">
    <property type="entry name" value="WD40_rpt"/>
</dbReference>
<feature type="compositionally biased region" description="Pro residues" evidence="4">
    <location>
        <begin position="108"/>
        <end position="149"/>
    </location>
</feature>
<dbReference type="InterPro" id="IPR019775">
    <property type="entry name" value="WD40_repeat_CS"/>
</dbReference>
<keyword evidence="5" id="KW-1133">Transmembrane helix</keyword>
<feature type="region of interest" description="Disordered" evidence="4">
    <location>
        <begin position="101"/>
        <end position="178"/>
    </location>
</feature>
<organism evidence="7 8">
    <name type="scientific">Gemmata obscuriglobus</name>
    <dbReference type="NCBI Taxonomy" id="114"/>
    <lineage>
        <taxon>Bacteria</taxon>
        <taxon>Pseudomonadati</taxon>
        <taxon>Planctomycetota</taxon>
        <taxon>Planctomycetia</taxon>
        <taxon>Gemmatales</taxon>
        <taxon>Gemmataceae</taxon>
        <taxon>Gemmata</taxon>
    </lineage>
</organism>
<evidence type="ECO:0000256" key="1">
    <source>
        <dbReference type="ARBA" id="ARBA00022574"/>
    </source>
</evidence>
<reference evidence="7 8" key="1">
    <citation type="submission" date="2018-01" db="EMBL/GenBank/DDBJ databases">
        <title>G. obscuriglobus.</title>
        <authorList>
            <person name="Franke J."/>
            <person name="Blomberg W."/>
            <person name="Selmecki A."/>
        </authorList>
    </citation>
    <scope>NUCLEOTIDE SEQUENCE [LARGE SCALE GENOMIC DNA]</scope>
    <source>
        <strain evidence="7 8">DSM 5831</strain>
    </source>
</reference>
<evidence type="ECO:0000256" key="3">
    <source>
        <dbReference type="PROSITE-ProRule" id="PRU00221"/>
    </source>
</evidence>
<dbReference type="GO" id="GO:0004197">
    <property type="term" value="F:cysteine-type endopeptidase activity"/>
    <property type="evidence" value="ECO:0007669"/>
    <property type="project" value="InterPro"/>
</dbReference>
<keyword evidence="5" id="KW-0812">Transmembrane</keyword>
<dbReference type="InterPro" id="IPR036322">
    <property type="entry name" value="WD40_repeat_dom_sf"/>
</dbReference>
<dbReference type="PROSITE" id="PS00678">
    <property type="entry name" value="WD_REPEATS_1"/>
    <property type="match status" value="1"/>
</dbReference>
<dbReference type="PANTHER" id="PTHR19848:SF8">
    <property type="entry name" value="F-BOX AND WD REPEAT DOMAIN CONTAINING 7"/>
    <property type="match status" value="1"/>
</dbReference>
<sequence>MRVTVPVERRRVRCPECGALVTAPGGSEEAVARKAPGKRVRTEAPGMADESDDRPRARRLPGRRATYAILAGAGVLALVCACAAVLVAIAPLRPRPPAVAGGADPLAAPNPPPVPESPTVEPPTAPNPPAPEPPPVKPPVAPSLPPAPELPSVEPTAAPVRGPASRPKTPPNPLDPLHPYLVLDANGHTAQVQGVAMTPDGRRVVTASRDRTVRVWDVTTGETLRTFRYPTGPGNEGMVQALALSPDGRLCAAAPFPLDLGQAGRPALVTDMETGRVVATPKGHRNTVTALAYSPDGRFLGAGSGDHDISVWDARLWKPVGLLRGHSAPITGLSFSPNGLRSVSVAANRTALLWSGDRTQKPFVELRDGDHQARSVAWSPDGRTVAVGNHDGTISLWNPDGTLRKTLTGLRNDILNLAFTPDSHSLLQCGVAPGALNRDRFACTIIDAATGEERSRFEGHTNLVSAACLSADGALAVTAGGNDHEVHVWRVSDGSPVQTLAGRGRAGWTVGWSPDGRSVAWGNSNARGATALERAFELSELRFAGPPNGSYSGAVLTRGGRTLELTPNREMAIKNGSRTELLYRDTELSTSNSVFCFTWLPDGRIVVGSQFGLQLFDPDTNQIVRSYAGSTDATTAIALSPDARYFATTSGDMIIRVWRVDQRTPVLSLFCAGSDWVAWTQEGLYAASPNGERLMGWQVNTGGATGLGTAYSAAQFRKSLYRPDVIGRVLRDGGAAAALERAGVAGADGLQVARLLPPAVALTSPSGLGVSPVAGPKFAVKASAQSVGTHPVTALRLLVNGRPYGGASGVHTVAAPRLGEVRADWSVELPPGLYNLAVVAESAVSRAVSPPVGVQVGGPTGDERPTLYLLAVGISDYPGPMKLNYAAADADALARAFKAHGKGAFRAVEVKLIRNKEATRGAIEQGLGWLSGKMTHRDVGVVFFSGHGGRDEKGNLFLITADVDPKNIAGTCLPGDAVKRKLGGTPGRVIAILDACHSGAAADRPTHPSATDDLVRDLVSEDYGIVVMSSSQGWEYSLESAVVGQGFFTAGLIDGLSGKADTNGDGFVYLNELATYAAQRVRVLSDGSQNPVTAKPPSIRSFPLSKP</sequence>
<dbReference type="AlphaFoldDB" id="A0A2Z3GWH4"/>
<dbReference type="InterPro" id="IPR011048">
    <property type="entry name" value="Haem_d1_sf"/>
</dbReference>
<dbReference type="InterPro" id="IPR029030">
    <property type="entry name" value="Caspase-like_dom_sf"/>
</dbReference>
<dbReference type="GO" id="GO:0006508">
    <property type="term" value="P:proteolysis"/>
    <property type="evidence" value="ECO:0007669"/>
    <property type="project" value="InterPro"/>
</dbReference>
<feature type="domain" description="Peptidase C14 caspase" evidence="6">
    <location>
        <begin position="870"/>
        <end position="1093"/>
    </location>
</feature>
<feature type="repeat" description="WD" evidence="3">
    <location>
        <begin position="185"/>
        <end position="226"/>
    </location>
</feature>
<dbReference type="PANTHER" id="PTHR19848">
    <property type="entry name" value="WD40 REPEAT PROTEIN"/>
    <property type="match status" value="1"/>
</dbReference>
<protein>
    <recommendedName>
        <fullName evidence="6">Peptidase C14 caspase domain-containing protein</fullName>
    </recommendedName>
</protein>
<keyword evidence="2" id="KW-0677">Repeat</keyword>
<evidence type="ECO:0000256" key="4">
    <source>
        <dbReference type="SAM" id="MobiDB-lite"/>
    </source>
</evidence>
<feature type="transmembrane region" description="Helical" evidence="5">
    <location>
        <begin position="65"/>
        <end position="90"/>
    </location>
</feature>
<evidence type="ECO:0000256" key="2">
    <source>
        <dbReference type="ARBA" id="ARBA00022737"/>
    </source>
</evidence>